<dbReference type="AlphaFoldDB" id="A0A1I7WDN5"/>
<accession>A0A1I7WDN5</accession>
<evidence type="ECO:0000313" key="2">
    <source>
        <dbReference type="WBParaSite" id="Hba_03034"/>
    </source>
</evidence>
<sequence length="130" mass="13770">MKECRLLASKARRKGFPGPSRCCCPTNSSRDFGRSSSASGALGFAVNRSAKVFSFGKSVASVVLAPISASHPMSRLWHCLLFTEDDASPSVSNAVIPYPAHCDAQAISHSDKEVDVSELPDPPCDSSAQL</sequence>
<proteinExistence type="predicted"/>
<name>A0A1I7WDN5_HETBA</name>
<organism evidence="1 2">
    <name type="scientific">Heterorhabditis bacteriophora</name>
    <name type="common">Entomopathogenic nematode worm</name>
    <dbReference type="NCBI Taxonomy" id="37862"/>
    <lineage>
        <taxon>Eukaryota</taxon>
        <taxon>Metazoa</taxon>
        <taxon>Ecdysozoa</taxon>
        <taxon>Nematoda</taxon>
        <taxon>Chromadorea</taxon>
        <taxon>Rhabditida</taxon>
        <taxon>Rhabditina</taxon>
        <taxon>Rhabditomorpha</taxon>
        <taxon>Strongyloidea</taxon>
        <taxon>Heterorhabditidae</taxon>
        <taxon>Heterorhabditis</taxon>
    </lineage>
</organism>
<protein>
    <submittedName>
        <fullName evidence="2">Uncharacterized protein</fullName>
    </submittedName>
</protein>
<dbReference type="WBParaSite" id="Hba_03034">
    <property type="protein sequence ID" value="Hba_03034"/>
    <property type="gene ID" value="Hba_03034"/>
</dbReference>
<reference evidence="2" key="1">
    <citation type="submission" date="2016-11" db="UniProtKB">
        <authorList>
            <consortium name="WormBaseParasite"/>
        </authorList>
    </citation>
    <scope>IDENTIFICATION</scope>
</reference>
<keyword evidence="1" id="KW-1185">Reference proteome</keyword>
<dbReference type="Proteomes" id="UP000095283">
    <property type="component" value="Unplaced"/>
</dbReference>
<evidence type="ECO:0000313" key="1">
    <source>
        <dbReference type="Proteomes" id="UP000095283"/>
    </source>
</evidence>